<accession>A0A0A9GMS7</accession>
<organism evidence="1">
    <name type="scientific">Arundo donax</name>
    <name type="common">Giant reed</name>
    <name type="synonym">Donax arundinaceus</name>
    <dbReference type="NCBI Taxonomy" id="35708"/>
    <lineage>
        <taxon>Eukaryota</taxon>
        <taxon>Viridiplantae</taxon>
        <taxon>Streptophyta</taxon>
        <taxon>Embryophyta</taxon>
        <taxon>Tracheophyta</taxon>
        <taxon>Spermatophyta</taxon>
        <taxon>Magnoliopsida</taxon>
        <taxon>Liliopsida</taxon>
        <taxon>Poales</taxon>
        <taxon>Poaceae</taxon>
        <taxon>PACMAD clade</taxon>
        <taxon>Arundinoideae</taxon>
        <taxon>Arundineae</taxon>
        <taxon>Arundo</taxon>
    </lineage>
</organism>
<reference evidence="1" key="1">
    <citation type="submission" date="2014-09" db="EMBL/GenBank/DDBJ databases">
        <authorList>
            <person name="Magalhaes I.L.F."/>
            <person name="Oliveira U."/>
            <person name="Santos F.R."/>
            <person name="Vidigal T.H.D.A."/>
            <person name="Brescovit A.D."/>
            <person name="Santos A.J."/>
        </authorList>
    </citation>
    <scope>NUCLEOTIDE SEQUENCE</scope>
    <source>
        <tissue evidence="1">Shoot tissue taken approximately 20 cm above the soil surface</tissue>
    </source>
</reference>
<protein>
    <submittedName>
        <fullName evidence="1">Uncharacterized protein</fullName>
    </submittedName>
</protein>
<name>A0A0A9GMS7_ARUDO</name>
<sequence length="50" mass="5646">MIQDILYSQSMKSCNSITQTTNGAIKVISTTQYHDGDKNFWADMKACMEP</sequence>
<reference evidence="1" key="2">
    <citation type="journal article" date="2015" name="Data Brief">
        <title>Shoot transcriptome of the giant reed, Arundo donax.</title>
        <authorList>
            <person name="Barrero R.A."/>
            <person name="Guerrero F.D."/>
            <person name="Moolhuijzen P."/>
            <person name="Goolsby J.A."/>
            <person name="Tidwell J."/>
            <person name="Bellgard S.E."/>
            <person name="Bellgard M.I."/>
        </authorList>
    </citation>
    <scope>NUCLEOTIDE SEQUENCE</scope>
    <source>
        <tissue evidence="1">Shoot tissue taken approximately 20 cm above the soil surface</tissue>
    </source>
</reference>
<evidence type="ECO:0000313" key="1">
    <source>
        <dbReference type="EMBL" id="JAE25787.1"/>
    </source>
</evidence>
<dbReference type="EMBL" id="GBRH01172109">
    <property type="protein sequence ID" value="JAE25787.1"/>
    <property type="molecule type" value="Transcribed_RNA"/>
</dbReference>
<proteinExistence type="predicted"/>
<dbReference type="AlphaFoldDB" id="A0A0A9GMS7"/>